<evidence type="ECO:0000313" key="1">
    <source>
        <dbReference type="EMBL" id="KKR00031.1"/>
    </source>
</evidence>
<gene>
    <name evidence="1" type="ORF">UT24_C0018G0013</name>
</gene>
<evidence type="ECO:0000313" key="2">
    <source>
        <dbReference type="Proteomes" id="UP000033881"/>
    </source>
</evidence>
<reference evidence="1 2" key="1">
    <citation type="journal article" date="2015" name="Nature">
        <title>rRNA introns, odd ribosomes, and small enigmatic genomes across a large radiation of phyla.</title>
        <authorList>
            <person name="Brown C.T."/>
            <person name="Hug L.A."/>
            <person name="Thomas B.C."/>
            <person name="Sharon I."/>
            <person name="Castelle C.J."/>
            <person name="Singh A."/>
            <person name="Wilkins M.J."/>
            <person name="Williams K.H."/>
            <person name="Banfield J.F."/>
        </authorList>
    </citation>
    <scope>NUCLEOTIDE SEQUENCE [LARGE SCALE GENOMIC DNA]</scope>
</reference>
<dbReference type="EMBL" id="LBWB01000018">
    <property type="protein sequence ID" value="KKR00031.1"/>
    <property type="molecule type" value="Genomic_DNA"/>
</dbReference>
<dbReference type="PATRIC" id="fig|1618574.4.peg.1324"/>
<comment type="caution">
    <text evidence="1">The sequence shown here is derived from an EMBL/GenBank/DDBJ whole genome shotgun (WGS) entry which is preliminary data.</text>
</comment>
<accession>A0A0G0MI27</accession>
<proteinExistence type="predicted"/>
<dbReference type="Proteomes" id="UP000033881">
    <property type="component" value="Unassembled WGS sequence"/>
</dbReference>
<name>A0A0G0MI27_9BACT</name>
<sequence length="396" mass="45492">MINNLIKIAEYFDKIGKYQLSDRILIKIASQLNFNNIIKKIKIFLKYKFPFLTREQMEDIAQIAIIDLSKIEIDPTKNLDGLIHSIAFNKAVNFINSGYYKHEKSATDLESDYYESAARGEETSRDPMKHWDYERKMRDLRGDPNESYQLYPTETSAIANLSLQDLKTGKSDTDIDMSALFGFGIPNSQITEHLRKRYFDMLVKSKDMLPQGSPSSYLDKLLNDPSGMVLLWTVLQNHLYSQRSGADSDGRDLLRNYIDNIEKYNEKNNTNIKPDYIMNHAALNMRPKQVISMIQFIFIKNMFNNLIKNNLSPAGAVGQIIKSIGKTADQNSLITISTRSNNSQKFSAIMKISDIIKMICLYDWEKWPSDEDLIRLNIPFQKKGKGPFGVEYKGGI</sequence>
<protein>
    <submittedName>
        <fullName evidence="1">Uncharacterized protein</fullName>
    </submittedName>
</protein>
<dbReference type="AlphaFoldDB" id="A0A0G0MI27"/>
<dbReference type="STRING" id="1618574.UT24_C0018G0013"/>
<organism evidence="1 2">
    <name type="scientific">Candidatus Woesebacteria bacterium GW2011_GWB1_39_12</name>
    <dbReference type="NCBI Taxonomy" id="1618574"/>
    <lineage>
        <taxon>Bacteria</taxon>
        <taxon>Candidatus Woeseibacteriota</taxon>
    </lineage>
</organism>